<sequence>MGLRPATRQRLLDAAEELFFTQGIAATPVDAVLAHAGVSSATMYRAYPTKEALVAAALERRLATWVELWEGEISRATTDEDRLLAVFPALAAFRARSDASRWCAFLGTTAEYRTPPEEVAVVVQRDTERLRTRLTELAEPLVGARAGALAEQLLLIVSGDLAMRLRGADDATSTAVRAARAVVRAELPAAADVAG</sequence>
<comment type="caution">
    <text evidence="6">The sequence shown here is derived from an EMBL/GenBank/DDBJ whole genome shotgun (WGS) entry which is preliminary data.</text>
</comment>
<dbReference type="InterPro" id="IPR001647">
    <property type="entry name" value="HTH_TetR"/>
</dbReference>
<dbReference type="InterPro" id="IPR036271">
    <property type="entry name" value="Tet_transcr_reg_TetR-rel_C_sf"/>
</dbReference>
<dbReference type="PROSITE" id="PS50977">
    <property type="entry name" value="HTH_TETR_2"/>
    <property type="match status" value="1"/>
</dbReference>
<dbReference type="EMBL" id="WPCU01000005">
    <property type="protein sequence ID" value="MVA76290.1"/>
    <property type="molecule type" value="Genomic_DNA"/>
</dbReference>
<dbReference type="PRINTS" id="PR00455">
    <property type="entry name" value="HTHTETR"/>
</dbReference>
<dbReference type="RefSeq" id="WP_156609664.1">
    <property type="nucleotide sequence ID" value="NZ_WPCU01000005.1"/>
</dbReference>
<keyword evidence="3" id="KW-0804">Transcription</keyword>
<keyword evidence="1" id="KW-0805">Transcription regulation</keyword>
<evidence type="ECO:0000313" key="7">
    <source>
        <dbReference type="Proteomes" id="UP000435304"/>
    </source>
</evidence>
<keyword evidence="2 4" id="KW-0238">DNA-binding</keyword>
<dbReference type="PANTHER" id="PTHR47506">
    <property type="entry name" value="TRANSCRIPTIONAL REGULATORY PROTEIN"/>
    <property type="match status" value="1"/>
</dbReference>
<dbReference type="PANTHER" id="PTHR47506:SF1">
    <property type="entry name" value="HTH-TYPE TRANSCRIPTIONAL REGULATOR YJDC"/>
    <property type="match status" value="1"/>
</dbReference>
<gene>
    <name evidence="6" type="ORF">GC722_09665</name>
</gene>
<dbReference type="InterPro" id="IPR009057">
    <property type="entry name" value="Homeodomain-like_sf"/>
</dbReference>
<feature type="DNA-binding region" description="H-T-H motif" evidence="4">
    <location>
        <begin position="28"/>
        <end position="47"/>
    </location>
</feature>
<dbReference type="SUPFAM" id="SSF48498">
    <property type="entry name" value="Tetracyclin repressor-like, C-terminal domain"/>
    <property type="match status" value="1"/>
</dbReference>
<dbReference type="Gene3D" id="1.10.357.10">
    <property type="entry name" value="Tetracycline Repressor, domain 2"/>
    <property type="match status" value="1"/>
</dbReference>
<dbReference type="GO" id="GO:0003677">
    <property type="term" value="F:DNA binding"/>
    <property type="evidence" value="ECO:0007669"/>
    <property type="project" value="UniProtKB-UniRule"/>
</dbReference>
<protein>
    <submittedName>
        <fullName evidence="6">TetR family transcriptional regulator</fullName>
    </submittedName>
</protein>
<evidence type="ECO:0000313" key="6">
    <source>
        <dbReference type="EMBL" id="MVA76290.1"/>
    </source>
</evidence>
<dbReference type="Proteomes" id="UP000435304">
    <property type="component" value="Unassembled WGS sequence"/>
</dbReference>
<organism evidence="6 7">
    <name type="scientific">Auraticoccus cholistanensis</name>
    <dbReference type="NCBI Taxonomy" id="2656650"/>
    <lineage>
        <taxon>Bacteria</taxon>
        <taxon>Bacillati</taxon>
        <taxon>Actinomycetota</taxon>
        <taxon>Actinomycetes</taxon>
        <taxon>Propionibacteriales</taxon>
        <taxon>Propionibacteriaceae</taxon>
        <taxon>Auraticoccus</taxon>
    </lineage>
</organism>
<dbReference type="AlphaFoldDB" id="A0A6A9V111"/>
<dbReference type="SUPFAM" id="SSF46689">
    <property type="entry name" value="Homeodomain-like"/>
    <property type="match status" value="1"/>
</dbReference>
<evidence type="ECO:0000256" key="1">
    <source>
        <dbReference type="ARBA" id="ARBA00023015"/>
    </source>
</evidence>
<evidence type="ECO:0000256" key="2">
    <source>
        <dbReference type="ARBA" id="ARBA00023125"/>
    </source>
</evidence>
<evidence type="ECO:0000256" key="4">
    <source>
        <dbReference type="PROSITE-ProRule" id="PRU00335"/>
    </source>
</evidence>
<reference evidence="6 7" key="1">
    <citation type="submission" date="2019-12" db="EMBL/GenBank/DDBJ databases">
        <title>Auraticoccus cholistani sp. nov., an actinomycete isolated from soil of Cholistan desert.</title>
        <authorList>
            <person name="Cheema M.T."/>
        </authorList>
    </citation>
    <scope>NUCLEOTIDE SEQUENCE [LARGE SCALE GENOMIC DNA]</scope>
    <source>
        <strain evidence="6 7">F435</strain>
    </source>
</reference>
<dbReference type="Pfam" id="PF00440">
    <property type="entry name" value="TetR_N"/>
    <property type="match status" value="1"/>
</dbReference>
<name>A0A6A9V111_9ACTN</name>
<evidence type="ECO:0000256" key="3">
    <source>
        <dbReference type="ARBA" id="ARBA00023163"/>
    </source>
</evidence>
<keyword evidence="7" id="KW-1185">Reference proteome</keyword>
<proteinExistence type="predicted"/>
<accession>A0A6A9V111</accession>
<feature type="domain" description="HTH tetR-type" evidence="5">
    <location>
        <begin position="5"/>
        <end position="65"/>
    </location>
</feature>
<evidence type="ECO:0000259" key="5">
    <source>
        <dbReference type="PROSITE" id="PS50977"/>
    </source>
</evidence>